<sequence length="88" mass="10404">EELYAVNCRMLREEVRMMLCKMENEVDQLEFIDVLQRLGVAYHFTDEIKNILDNIYNTQTSKSKKNLHATALKFRLLRQHGYDISPGI</sequence>
<dbReference type="AlphaFoldDB" id="A0A2K3KT09"/>
<dbReference type="STRING" id="57577.A0A2K3KT09"/>
<reference evidence="2 3" key="1">
    <citation type="journal article" date="2014" name="Am. J. Bot.">
        <title>Genome assembly and annotation for red clover (Trifolium pratense; Fabaceae).</title>
        <authorList>
            <person name="Istvanek J."/>
            <person name="Jaros M."/>
            <person name="Krenek A."/>
            <person name="Repkova J."/>
        </authorList>
    </citation>
    <scope>NUCLEOTIDE SEQUENCE [LARGE SCALE GENOMIC DNA]</scope>
    <source>
        <strain evidence="3">cv. Tatra</strain>
        <tissue evidence="2">Young leaves</tissue>
    </source>
</reference>
<evidence type="ECO:0000259" key="1">
    <source>
        <dbReference type="Pfam" id="PF01397"/>
    </source>
</evidence>
<evidence type="ECO:0000313" key="2">
    <source>
        <dbReference type="EMBL" id="PNX69414.1"/>
    </source>
</evidence>
<proteinExistence type="predicted"/>
<organism evidence="2 3">
    <name type="scientific">Trifolium pratense</name>
    <name type="common">Red clover</name>
    <dbReference type="NCBI Taxonomy" id="57577"/>
    <lineage>
        <taxon>Eukaryota</taxon>
        <taxon>Viridiplantae</taxon>
        <taxon>Streptophyta</taxon>
        <taxon>Embryophyta</taxon>
        <taxon>Tracheophyta</taxon>
        <taxon>Spermatophyta</taxon>
        <taxon>Magnoliopsida</taxon>
        <taxon>eudicotyledons</taxon>
        <taxon>Gunneridae</taxon>
        <taxon>Pentapetalae</taxon>
        <taxon>rosids</taxon>
        <taxon>fabids</taxon>
        <taxon>Fabales</taxon>
        <taxon>Fabaceae</taxon>
        <taxon>Papilionoideae</taxon>
        <taxon>50 kb inversion clade</taxon>
        <taxon>NPAAA clade</taxon>
        <taxon>Hologalegina</taxon>
        <taxon>IRL clade</taxon>
        <taxon>Trifolieae</taxon>
        <taxon>Trifolium</taxon>
    </lineage>
</organism>
<gene>
    <name evidence="2" type="ORF">L195_g056703</name>
</gene>
<dbReference type="GO" id="GO:0010333">
    <property type="term" value="F:terpene synthase activity"/>
    <property type="evidence" value="ECO:0007669"/>
    <property type="project" value="InterPro"/>
</dbReference>
<dbReference type="EMBL" id="ASHM01108654">
    <property type="protein sequence ID" value="PNX69414.1"/>
    <property type="molecule type" value="Genomic_DNA"/>
</dbReference>
<dbReference type="PANTHER" id="PTHR31225">
    <property type="entry name" value="OS04G0344100 PROTEIN-RELATED"/>
    <property type="match status" value="1"/>
</dbReference>
<dbReference type="InterPro" id="IPR001906">
    <property type="entry name" value="Terpene_synth_N"/>
</dbReference>
<protein>
    <submittedName>
        <fullName evidence="2">Myrcene synthase chloroplastic-like</fullName>
    </submittedName>
</protein>
<dbReference type="Gene3D" id="1.50.10.130">
    <property type="entry name" value="Terpene synthase, N-terminal domain"/>
    <property type="match status" value="1"/>
</dbReference>
<dbReference type="InterPro" id="IPR008930">
    <property type="entry name" value="Terpenoid_cyclase/PrenylTrfase"/>
</dbReference>
<comment type="caution">
    <text evidence="2">The sequence shown here is derived from an EMBL/GenBank/DDBJ whole genome shotgun (WGS) entry which is preliminary data.</text>
</comment>
<dbReference type="GO" id="GO:0016114">
    <property type="term" value="P:terpenoid biosynthetic process"/>
    <property type="evidence" value="ECO:0007669"/>
    <property type="project" value="InterPro"/>
</dbReference>
<name>A0A2K3KT09_TRIPR</name>
<dbReference type="PANTHER" id="PTHR31225:SF244">
    <property type="entry name" value="1,8-CINEOLE SYNTHASE 1, CHLOROPLASTIC-RELATED"/>
    <property type="match status" value="1"/>
</dbReference>
<evidence type="ECO:0000313" key="3">
    <source>
        <dbReference type="Proteomes" id="UP000236291"/>
    </source>
</evidence>
<reference evidence="2 3" key="2">
    <citation type="journal article" date="2017" name="Front. Plant Sci.">
        <title>Gene Classification and Mining of Molecular Markers Useful in Red Clover (Trifolium pratense) Breeding.</title>
        <authorList>
            <person name="Istvanek J."/>
            <person name="Dluhosova J."/>
            <person name="Dluhos P."/>
            <person name="Patkova L."/>
            <person name="Nedelnik J."/>
            <person name="Repkova J."/>
        </authorList>
    </citation>
    <scope>NUCLEOTIDE SEQUENCE [LARGE SCALE GENOMIC DNA]</scope>
    <source>
        <strain evidence="3">cv. Tatra</strain>
        <tissue evidence="2">Young leaves</tissue>
    </source>
</reference>
<dbReference type="InterPro" id="IPR036965">
    <property type="entry name" value="Terpene_synth_N_sf"/>
</dbReference>
<dbReference type="Proteomes" id="UP000236291">
    <property type="component" value="Unassembled WGS sequence"/>
</dbReference>
<feature type="domain" description="Terpene synthase N-terminal" evidence="1">
    <location>
        <begin position="6"/>
        <end position="86"/>
    </location>
</feature>
<accession>A0A2K3KT09</accession>
<dbReference type="SUPFAM" id="SSF48239">
    <property type="entry name" value="Terpenoid cyclases/Protein prenyltransferases"/>
    <property type="match status" value="1"/>
</dbReference>
<dbReference type="InterPro" id="IPR050148">
    <property type="entry name" value="Terpene_synthase-like"/>
</dbReference>
<feature type="non-terminal residue" evidence="2">
    <location>
        <position position="1"/>
    </location>
</feature>
<dbReference type="Pfam" id="PF01397">
    <property type="entry name" value="Terpene_synth"/>
    <property type="match status" value="1"/>
</dbReference>